<reference evidence="1" key="1">
    <citation type="journal article" date="2020" name="Nature">
        <title>Giant virus diversity and host interactions through global metagenomics.</title>
        <authorList>
            <person name="Schulz F."/>
            <person name="Roux S."/>
            <person name="Paez-Espino D."/>
            <person name="Jungbluth S."/>
            <person name="Walsh D.A."/>
            <person name="Denef V.J."/>
            <person name="McMahon K.D."/>
            <person name="Konstantinidis K.T."/>
            <person name="Eloe-Fadrosh E.A."/>
            <person name="Kyrpides N.C."/>
            <person name="Woyke T."/>
        </authorList>
    </citation>
    <scope>NUCLEOTIDE SEQUENCE</scope>
    <source>
        <strain evidence="1">GVMAG-M-3300020192-26</strain>
    </source>
</reference>
<dbReference type="EMBL" id="MN739369">
    <property type="protein sequence ID" value="QHT01345.1"/>
    <property type="molecule type" value="Genomic_DNA"/>
</dbReference>
<evidence type="ECO:0000313" key="1">
    <source>
        <dbReference type="EMBL" id="QHT01345.1"/>
    </source>
</evidence>
<proteinExistence type="predicted"/>
<organism evidence="1">
    <name type="scientific">viral metagenome</name>
    <dbReference type="NCBI Taxonomy" id="1070528"/>
    <lineage>
        <taxon>unclassified sequences</taxon>
        <taxon>metagenomes</taxon>
        <taxon>organismal metagenomes</taxon>
    </lineage>
</organism>
<name>A0A6C0CCJ0_9ZZZZ</name>
<sequence>MIPLNNKINFYYSILTLHATIDSDNPFNIIGERSERVNI</sequence>
<protein>
    <submittedName>
        <fullName evidence="1">Uncharacterized protein</fullName>
    </submittedName>
</protein>
<dbReference type="AlphaFoldDB" id="A0A6C0CCJ0"/>
<accession>A0A6C0CCJ0</accession>